<dbReference type="SMART" id="SM00028">
    <property type="entry name" value="TPR"/>
    <property type="match status" value="5"/>
</dbReference>
<dbReference type="InterPro" id="IPR011990">
    <property type="entry name" value="TPR-like_helical_dom_sf"/>
</dbReference>
<organism evidence="2 3">
    <name type="scientific">Tectimicrobiota bacterium</name>
    <dbReference type="NCBI Taxonomy" id="2528274"/>
    <lineage>
        <taxon>Bacteria</taxon>
        <taxon>Pseudomonadati</taxon>
        <taxon>Nitrospinota/Tectimicrobiota group</taxon>
        <taxon>Candidatus Tectimicrobiota</taxon>
    </lineage>
</organism>
<dbReference type="InterPro" id="IPR005158">
    <property type="entry name" value="BTAD"/>
</dbReference>
<dbReference type="GO" id="GO:0003677">
    <property type="term" value="F:DNA binding"/>
    <property type="evidence" value="ECO:0007669"/>
    <property type="project" value="InterPro"/>
</dbReference>
<protein>
    <recommendedName>
        <fullName evidence="1">Bacterial transcriptional activator domain-containing protein</fullName>
    </recommendedName>
</protein>
<dbReference type="InterPro" id="IPR059106">
    <property type="entry name" value="WHD_MalT"/>
</dbReference>
<dbReference type="InterPro" id="IPR051677">
    <property type="entry name" value="AfsR-DnrI-RedD_regulator"/>
</dbReference>
<dbReference type="Gene3D" id="1.10.10.10">
    <property type="entry name" value="Winged helix-like DNA-binding domain superfamily/Winged helix DNA-binding domain"/>
    <property type="match status" value="1"/>
</dbReference>
<dbReference type="Gene3D" id="1.25.40.10">
    <property type="entry name" value="Tetratricopeptide repeat domain"/>
    <property type="match status" value="2"/>
</dbReference>
<name>A0A933LR10_UNCTE</name>
<feature type="domain" description="Bacterial transcriptional activator" evidence="1">
    <location>
        <begin position="920"/>
        <end position="1069"/>
    </location>
</feature>
<proteinExistence type="predicted"/>
<dbReference type="Gene3D" id="3.40.50.300">
    <property type="entry name" value="P-loop containing nucleotide triphosphate hydrolases"/>
    <property type="match status" value="1"/>
</dbReference>
<dbReference type="Pfam" id="PF25873">
    <property type="entry name" value="WHD_MalT"/>
    <property type="match status" value="1"/>
</dbReference>
<evidence type="ECO:0000313" key="2">
    <source>
        <dbReference type="EMBL" id="MBI4596728.1"/>
    </source>
</evidence>
<dbReference type="InterPro" id="IPR036388">
    <property type="entry name" value="WH-like_DNA-bd_sf"/>
</dbReference>
<evidence type="ECO:0000313" key="3">
    <source>
        <dbReference type="Proteomes" id="UP000772181"/>
    </source>
</evidence>
<gene>
    <name evidence="2" type="ORF">HY730_10215</name>
</gene>
<dbReference type="InterPro" id="IPR019734">
    <property type="entry name" value="TPR_rpt"/>
</dbReference>
<dbReference type="SUPFAM" id="SSF48452">
    <property type="entry name" value="TPR-like"/>
    <property type="match status" value="2"/>
</dbReference>
<dbReference type="GO" id="GO:0006355">
    <property type="term" value="P:regulation of DNA-templated transcription"/>
    <property type="evidence" value="ECO:0007669"/>
    <property type="project" value="InterPro"/>
</dbReference>
<comment type="caution">
    <text evidence="2">The sequence shown here is derived from an EMBL/GenBank/DDBJ whole genome shotgun (WGS) entry which is preliminary data.</text>
</comment>
<reference evidence="2" key="1">
    <citation type="submission" date="2020-07" db="EMBL/GenBank/DDBJ databases">
        <title>Huge and variable diversity of episymbiotic CPR bacteria and DPANN archaea in groundwater ecosystems.</title>
        <authorList>
            <person name="He C.Y."/>
            <person name="Keren R."/>
            <person name="Whittaker M."/>
            <person name="Farag I.F."/>
            <person name="Doudna J."/>
            <person name="Cate J.H.D."/>
            <person name="Banfield J.F."/>
        </authorList>
    </citation>
    <scope>NUCLEOTIDE SEQUENCE</scope>
    <source>
        <strain evidence="2">NC_groundwater_1482_Ag_S-0.65um_47_24</strain>
    </source>
</reference>
<dbReference type="AlphaFoldDB" id="A0A933LR10"/>
<dbReference type="SMART" id="SM01043">
    <property type="entry name" value="BTAD"/>
    <property type="match status" value="1"/>
</dbReference>
<dbReference type="InterPro" id="IPR027417">
    <property type="entry name" value="P-loop_NTPase"/>
</dbReference>
<evidence type="ECO:0000259" key="1">
    <source>
        <dbReference type="SMART" id="SM01043"/>
    </source>
</evidence>
<sequence>MRSQNEWPAKLTRPNISGLFPRMRLFERLDKHRSQPIIWVNGPPGSGKTCLVTSYLEAQAHHGFWYRVDLRDSDPATFFHYTSLAAAHVSAQEKNPLPALTPEYFLNLPAFSQRYFEEFYDRLPKPFVLVLDDYQEISPESLLHGVVRDGIPLIPSGSSVVIISRRTPPPALSRLLVNNVMEVVGWEDLRLSAEEFHGIIHMLSDRSLSEEEIRVLYERTEGWVAGLVLLLKHTKADILKPLSSAPQPGDTLFNYFAGEIFERVDPKMQNFVMKTAFLPYVTPRMGEELTGIYNAGWILSEMSRQYYFTSRQEAQEPIYQYHALFREFLISQAREFFSPEETAKIRHQAAALLQTLGQPEDAVELFLGNGDWPEAVNLILLQAIPLIHQGRFQTLEGWIAKLPQPLVQQTPYLLYLLGVCRLLFKPGEAREHLEKAFHLFGQSKDLNGAFLAWSGFVDSLLFDPGDMRRLDPWIDWLNVHLEESSSFSSPEIEARVVASVVGIMAWRKPELPGGENWIKRAMAVLESSGDTNLRIMMGVNLALYHVWKGDLPSTWMVIECFKKLAESPAATPYTRIMYLLIESEYHWLTVNPEESLRLTDKGLEIIEASGFHIWDHFFYIQGAHGALTAGNLPLAWDFIQKMRSVLEGINRFDISNYHYINAWYYLCQGDMTRALQHAQTAVDMAQESGVSIHEALCRLGLALIQFELRRDREATQNLSQVFSIIKKAGGSGIECMYWLLKAHFQLERGKETAGVKTLRKAMEMWRKMDTVHTPFWRPSLMATMCLKALEEGIEVDYVRSLIRKRELVPETPPLDCENWPYDIRIRTLGQFEILKEDRSLRVSGKAQHKPLEMLKALIAFGGHEVRQDRLIDALWSEAEGDMAQGSFEVTLHRLRKLLGNDNTVILKEGKLNLNTLYCWADVWAVETLMEKIDAFLKANKNPGLDKRIEALHEKILSIYRGTFLKQDQNSPWAFSLQEKLHSRFLRQFGWLGRQYELTGSWTKAVNLYLKILEIDDQDEEFYRRLMTCYQKLGQQSEAMAVYKRCHKILSTVLGIEPSPEIKSLFQTLRNQK</sequence>
<dbReference type="Pfam" id="PF03704">
    <property type="entry name" value="BTAD"/>
    <property type="match status" value="1"/>
</dbReference>
<dbReference type="InterPro" id="IPR016032">
    <property type="entry name" value="Sig_transdc_resp-reg_C-effctor"/>
</dbReference>
<dbReference type="EMBL" id="JACQWF010000438">
    <property type="protein sequence ID" value="MBI4596728.1"/>
    <property type="molecule type" value="Genomic_DNA"/>
</dbReference>
<dbReference type="SUPFAM" id="SSF46894">
    <property type="entry name" value="C-terminal effector domain of the bipartite response regulators"/>
    <property type="match status" value="1"/>
</dbReference>
<dbReference type="PANTHER" id="PTHR35807">
    <property type="entry name" value="TRANSCRIPTIONAL REGULATOR REDD-RELATED"/>
    <property type="match status" value="1"/>
</dbReference>
<dbReference type="Proteomes" id="UP000772181">
    <property type="component" value="Unassembled WGS sequence"/>
</dbReference>
<accession>A0A933LR10</accession>
<dbReference type="SUPFAM" id="SSF52540">
    <property type="entry name" value="P-loop containing nucleoside triphosphate hydrolases"/>
    <property type="match status" value="1"/>
</dbReference>